<comment type="caution">
    <text evidence="1">The sequence shown here is derived from an EMBL/GenBank/DDBJ whole genome shotgun (WGS) entry which is preliminary data.</text>
</comment>
<reference evidence="1" key="1">
    <citation type="submission" date="2021-06" db="EMBL/GenBank/DDBJ databases">
        <authorList>
            <person name="Kallberg Y."/>
            <person name="Tangrot J."/>
            <person name="Rosling A."/>
        </authorList>
    </citation>
    <scope>NUCLEOTIDE SEQUENCE</scope>
    <source>
        <strain evidence="1">MA461A</strain>
    </source>
</reference>
<organism evidence="1 2">
    <name type="scientific">Racocetra persica</name>
    <dbReference type="NCBI Taxonomy" id="160502"/>
    <lineage>
        <taxon>Eukaryota</taxon>
        <taxon>Fungi</taxon>
        <taxon>Fungi incertae sedis</taxon>
        <taxon>Mucoromycota</taxon>
        <taxon>Glomeromycotina</taxon>
        <taxon>Glomeromycetes</taxon>
        <taxon>Diversisporales</taxon>
        <taxon>Gigasporaceae</taxon>
        <taxon>Racocetra</taxon>
    </lineage>
</organism>
<feature type="non-terminal residue" evidence="1">
    <location>
        <position position="361"/>
    </location>
</feature>
<proteinExistence type="predicted"/>
<keyword evidence="2" id="KW-1185">Reference proteome</keyword>
<protein>
    <submittedName>
        <fullName evidence="1">2032_t:CDS:1</fullName>
    </submittedName>
</protein>
<accession>A0ACA9P3I5</accession>
<evidence type="ECO:0000313" key="1">
    <source>
        <dbReference type="EMBL" id="CAG8688908.1"/>
    </source>
</evidence>
<evidence type="ECO:0000313" key="2">
    <source>
        <dbReference type="Proteomes" id="UP000789920"/>
    </source>
</evidence>
<name>A0ACA9P3I5_9GLOM</name>
<sequence length="361" mass="42103">MDARNFRAPANSDVSPYFKVYPLRVWSHKHFFEKIDTLDLKKSTRLWRNNLATIRKLPGSIVDKKLHHAIIKRKMADSFTLNEKKWKLAEDEVHTSSIMTSAEVLKDTFAYCQQYVKCQLDVFVTPPLSYSKVSPTTTYDSDQYEGLLPEDKFSDLQVKIFLRNTLTDLRKNMRKIYTVKMKITQSVKSVFQEYIEIANDKKLGLAEPDFVSFFHDSMFHPTLWLNTASISSKARKLANIDPSRTKQPDMISNFINNNKSIFEIIFSEIIGEGKNNNIKKNTLNIVRLGTFIKDALDNIIQNTGKCFVVFRYQTIVFIKIKEKHKHEISNLYNQINQEKEDIGKFTSWCQNTLKTPQFQKL</sequence>
<dbReference type="EMBL" id="CAJVQC010017870">
    <property type="protein sequence ID" value="CAG8688908.1"/>
    <property type="molecule type" value="Genomic_DNA"/>
</dbReference>
<gene>
    <name evidence="1" type="ORF">RPERSI_LOCUS9443</name>
</gene>
<dbReference type="Proteomes" id="UP000789920">
    <property type="component" value="Unassembled WGS sequence"/>
</dbReference>